<evidence type="ECO:0000256" key="4">
    <source>
        <dbReference type="ARBA" id="ARBA00022989"/>
    </source>
</evidence>
<dbReference type="EMBL" id="CP096659">
    <property type="protein sequence ID" value="UPV75224.1"/>
    <property type="molecule type" value="Genomic_DNA"/>
</dbReference>
<gene>
    <name evidence="8" type="ORF">M0R89_03925</name>
</gene>
<feature type="transmembrane region" description="Helical" evidence="6">
    <location>
        <begin position="142"/>
        <end position="168"/>
    </location>
</feature>
<evidence type="ECO:0000256" key="2">
    <source>
        <dbReference type="ARBA" id="ARBA00022448"/>
    </source>
</evidence>
<evidence type="ECO:0000256" key="1">
    <source>
        <dbReference type="ARBA" id="ARBA00004141"/>
    </source>
</evidence>
<feature type="domain" description="ABC transmembrane type-1" evidence="7">
    <location>
        <begin position="27"/>
        <end position="206"/>
    </location>
</feature>
<keyword evidence="9" id="KW-1185">Reference proteome</keyword>
<dbReference type="AlphaFoldDB" id="A0A8U0HXC5"/>
<feature type="transmembrane region" description="Helical" evidence="6">
    <location>
        <begin position="31"/>
        <end position="54"/>
    </location>
</feature>
<dbReference type="InterPro" id="IPR035906">
    <property type="entry name" value="MetI-like_sf"/>
</dbReference>
<dbReference type="Pfam" id="PF00528">
    <property type="entry name" value="BPD_transp_1"/>
    <property type="match status" value="1"/>
</dbReference>
<evidence type="ECO:0000256" key="3">
    <source>
        <dbReference type="ARBA" id="ARBA00022692"/>
    </source>
</evidence>
<keyword evidence="4 6" id="KW-1133">Transmembrane helix</keyword>
<evidence type="ECO:0000313" key="9">
    <source>
        <dbReference type="Proteomes" id="UP000830729"/>
    </source>
</evidence>
<keyword evidence="3 6" id="KW-0812">Transmembrane</keyword>
<comment type="similarity">
    <text evidence="6">Belongs to the binding-protein-dependent transport system permease family.</text>
</comment>
<dbReference type="GeneID" id="72184318"/>
<evidence type="ECO:0000256" key="6">
    <source>
        <dbReference type="RuleBase" id="RU363032"/>
    </source>
</evidence>
<dbReference type="Proteomes" id="UP000830729">
    <property type="component" value="Chromosome"/>
</dbReference>
<dbReference type="SUPFAM" id="SSF161098">
    <property type="entry name" value="MetI-like"/>
    <property type="match status" value="1"/>
</dbReference>
<organism evidence="8 9">
    <name type="scientific">Halorussus limi</name>
    <dbReference type="NCBI Taxonomy" id="2938695"/>
    <lineage>
        <taxon>Archaea</taxon>
        <taxon>Methanobacteriati</taxon>
        <taxon>Methanobacteriota</taxon>
        <taxon>Stenosarchaea group</taxon>
        <taxon>Halobacteria</taxon>
        <taxon>Halobacteriales</taxon>
        <taxon>Haladaptataceae</taxon>
        <taxon>Halorussus</taxon>
    </lineage>
</organism>
<dbReference type="CDD" id="cd06261">
    <property type="entry name" value="TM_PBP2"/>
    <property type="match status" value="1"/>
</dbReference>
<dbReference type="FunFam" id="1.10.3720.10:FF:000001">
    <property type="entry name" value="Glycine betaine ABC transporter, permease"/>
    <property type="match status" value="1"/>
</dbReference>
<dbReference type="InterPro" id="IPR000515">
    <property type="entry name" value="MetI-like"/>
</dbReference>
<feature type="transmembrane region" description="Helical" evidence="6">
    <location>
        <begin position="88"/>
        <end position="105"/>
    </location>
</feature>
<name>A0A8U0HXC5_9EURY</name>
<dbReference type="RefSeq" id="WP_248651267.1">
    <property type="nucleotide sequence ID" value="NZ_CP096659.1"/>
</dbReference>
<dbReference type="GO" id="GO:0055085">
    <property type="term" value="P:transmembrane transport"/>
    <property type="evidence" value="ECO:0007669"/>
    <property type="project" value="InterPro"/>
</dbReference>
<dbReference type="PANTHER" id="PTHR30177:SF4">
    <property type="entry name" value="OSMOPROTECTANT IMPORT PERMEASE PROTEIN OSMW"/>
    <property type="match status" value="1"/>
</dbReference>
<keyword evidence="5 6" id="KW-0472">Membrane</keyword>
<sequence>MSLLDPLILGAYIQFLLDNAPSLFRLTIQHIVIITQAIAVAVPLGVLLGTLITFNERAATVVLWLAGIMMTIPSIALFGLLIPYFGIGNPPVIVALILYSQLPVVRNTYVGLTEVNPAAIEAGEGLGMTQLERLRKVKIPMALPVVMAGVRNAVVVLIGIAAIGAFIGAGGLGDFIFDGISDANTPKIVITTICLSLLALTFDYGFALIEQRLRQRNGESVDPLLFQRLLNKVKA</sequence>
<feature type="transmembrane region" description="Helical" evidence="6">
    <location>
        <begin position="188"/>
        <end position="209"/>
    </location>
</feature>
<dbReference type="GO" id="GO:0005886">
    <property type="term" value="C:plasma membrane"/>
    <property type="evidence" value="ECO:0007669"/>
    <property type="project" value="UniProtKB-SubCell"/>
</dbReference>
<evidence type="ECO:0000259" key="7">
    <source>
        <dbReference type="PROSITE" id="PS50928"/>
    </source>
</evidence>
<dbReference type="InterPro" id="IPR051204">
    <property type="entry name" value="ABC_transp_perm/SBD"/>
</dbReference>
<keyword evidence="2 6" id="KW-0813">Transport</keyword>
<dbReference type="KEGG" id="halx:M0R89_03925"/>
<reference evidence="8 9" key="1">
    <citation type="submission" date="2022-04" db="EMBL/GenBank/DDBJ databases">
        <title>Diverse halophilic archaea isolated from saline environments.</title>
        <authorList>
            <person name="Cui H.-L."/>
        </authorList>
    </citation>
    <scope>NUCLEOTIDE SEQUENCE [LARGE SCALE GENOMIC DNA]</scope>
    <source>
        <strain evidence="8 9">XZYJT49</strain>
    </source>
</reference>
<dbReference type="Gene3D" id="1.10.3720.10">
    <property type="entry name" value="MetI-like"/>
    <property type="match status" value="1"/>
</dbReference>
<feature type="transmembrane region" description="Helical" evidence="6">
    <location>
        <begin position="61"/>
        <end position="82"/>
    </location>
</feature>
<evidence type="ECO:0000313" key="8">
    <source>
        <dbReference type="EMBL" id="UPV75224.1"/>
    </source>
</evidence>
<dbReference type="PROSITE" id="PS50928">
    <property type="entry name" value="ABC_TM1"/>
    <property type="match status" value="1"/>
</dbReference>
<accession>A0A8U0HXC5</accession>
<dbReference type="GO" id="GO:0031460">
    <property type="term" value="P:glycine betaine transport"/>
    <property type="evidence" value="ECO:0007669"/>
    <property type="project" value="TreeGrafter"/>
</dbReference>
<dbReference type="PANTHER" id="PTHR30177">
    <property type="entry name" value="GLYCINE BETAINE/L-PROLINE TRANSPORT SYSTEM PERMEASE PROTEIN PROW"/>
    <property type="match status" value="1"/>
</dbReference>
<comment type="subcellular location">
    <subcellularLocation>
        <location evidence="6">Cell membrane</location>
        <topology evidence="6">Multi-pass membrane protein</topology>
    </subcellularLocation>
    <subcellularLocation>
        <location evidence="1">Membrane</location>
        <topology evidence="1">Multi-pass membrane protein</topology>
    </subcellularLocation>
</comment>
<protein>
    <submittedName>
        <fullName evidence="8">ABC transporter permease</fullName>
    </submittedName>
</protein>
<evidence type="ECO:0000256" key="5">
    <source>
        <dbReference type="ARBA" id="ARBA00023136"/>
    </source>
</evidence>
<proteinExistence type="inferred from homology"/>